<evidence type="ECO:0000259" key="2">
    <source>
        <dbReference type="Pfam" id="PF06458"/>
    </source>
</evidence>
<dbReference type="InterPro" id="IPR027994">
    <property type="entry name" value="WxL_dom"/>
</dbReference>
<proteinExistence type="predicted"/>
<keyword evidence="1" id="KW-0677">Repeat</keyword>
<accession>A0ABZ2SX33</accession>
<sequence>MSISLKRALFTISTTMLFIQVISVPFGMIYAETETSQDRLNHEVNPAKKNTIEKKEIEPIFSFEKSSMSGRTNEPIQISFLADQEVLEVNVVLPEMSKIVEELLPAEISIQSLDKPNNWIIRSERSQSQFSLPVVFSTEGIQEISVEGSTLQITIIDKGDLESLPSTSEEMDENESHIQSHDNYPEESFEETNQLGSVIINYVDINGNQLSKSEAISGKVGEEYATTPKEIPNYYPFEKPDNVNGIIDGGTIVVNYEYVQVNDELVNSDFEEPVITRNVEFLNESDVPGWSTTASDKKIELGLGPAHNISGAASGRQFAELNANEPSMLYQLVNYEPGTILRWYLHHAGRFGIDVMRLRIGAPDNPNSIQELSSGRGLWTLHSGTYRVPEDQLVTYFGFEAVSTSNGVLTTGNLIDNIHFAEQSRLVVTNQVNKEIAQAGEELTYNINIENTGGVPSDRLEIKILGIENLEIIKESIQLDGRNIQSDQIEILKNKLIIKPDVTVDKGKSVDLNFNGRVKSDYVSGEIETKVQIEYWDKGFDDQNYNGESNIAYTKIRTLTPKPVDPLAPENEVDPENLPELPENQGLLSIDFASSFNFGQQNISVKNQTYYAQPQRLLNEEGTVNETQERPNFIQISDRRPDNERSGWQLSVTQNGQFSNQNGHELLGSEIHLLNQELVTAQGGTAPTLQEETVQRIIPNTKRILLQADEESGTGTWIYRFGDAETAGKSVGLYVPKGTNPEAKEYSTTLTWELSSVPGN</sequence>
<dbReference type="RefSeq" id="WP_206855429.1">
    <property type="nucleotide sequence ID" value="NZ_CP147250.1"/>
</dbReference>
<dbReference type="Proteomes" id="UP000664360">
    <property type="component" value="Chromosome"/>
</dbReference>
<evidence type="ECO:0000259" key="3">
    <source>
        <dbReference type="Pfam" id="PF13731"/>
    </source>
</evidence>
<dbReference type="EMBL" id="CP147250">
    <property type="protein sequence ID" value="WYJ80172.1"/>
    <property type="molecule type" value="Genomic_DNA"/>
</dbReference>
<protein>
    <recommendedName>
        <fullName evidence="6">WxL domain-containing protein</fullName>
    </recommendedName>
</protein>
<gene>
    <name evidence="4" type="ORF">DOK79_001729</name>
</gene>
<feature type="domain" description="MucBP" evidence="2">
    <location>
        <begin position="198"/>
        <end position="258"/>
    </location>
</feature>
<dbReference type="InterPro" id="IPR009459">
    <property type="entry name" value="MucBP_dom"/>
</dbReference>
<reference evidence="4 5" key="1">
    <citation type="submission" date="2024-03" db="EMBL/GenBank/DDBJ databases">
        <title>The Genome Sequence of Enterococcus sp. DIV1094.</title>
        <authorList>
            <consortium name="The Broad Institute Genomics Platform"/>
            <consortium name="The Broad Institute Microbial Omics Core"/>
            <consortium name="The Broad Institute Genomic Center for Infectious Diseases"/>
            <person name="Earl A."/>
            <person name="Manson A."/>
            <person name="Gilmore M."/>
            <person name="Schwartman J."/>
            <person name="Shea T."/>
            <person name="Abouelleil A."/>
            <person name="Cao P."/>
            <person name="Chapman S."/>
            <person name="Cusick C."/>
            <person name="Young S."/>
            <person name="Neafsey D."/>
            <person name="Nusbaum C."/>
            <person name="Birren B."/>
        </authorList>
    </citation>
    <scope>NUCLEOTIDE SEQUENCE [LARGE SCALE GENOMIC DNA]</scope>
    <source>
        <strain evidence="4 5">DIV1094</strain>
    </source>
</reference>
<organism evidence="4 5">
    <name type="scientific">Candidatus Enterococcus mangumiae</name>
    <dbReference type="NCBI Taxonomy" id="2230878"/>
    <lineage>
        <taxon>Bacteria</taxon>
        <taxon>Bacillati</taxon>
        <taxon>Bacillota</taxon>
        <taxon>Bacilli</taxon>
        <taxon>Lactobacillales</taxon>
        <taxon>Enterococcaceae</taxon>
        <taxon>Enterococcus</taxon>
    </lineage>
</organism>
<evidence type="ECO:0000313" key="4">
    <source>
        <dbReference type="EMBL" id="WYJ80172.1"/>
    </source>
</evidence>
<dbReference type="Pfam" id="PF06458">
    <property type="entry name" value="MucBP"/>
    <property type="match status" value="1"/>
</dbReference>
<evidence type="ECO:0008006" key="6">
    <source>
        <dbReference type="Google" id="ProtNLM"/>
    </source>
</evidence>
<feature type="domain" description="WxL" evidence="3">
    <location>
        <begin position="542"/>
        <end position="758"/>
    </location>
</feature>
<name>A0ABZ2SX33_9ENTE</name>
<keyword evidence="5" id="KW-1185">Reference proteome</keyword>
<dbReference type="Gene3D" id="3.10.20.320">
    <property type="entry name" value="Putative peptidoglycan bound protein (lpxtg motif)"/>
    <property type="match status" value="1"/>
</dbReference>
<evidence type="ECO:0000313" key="5">
    <source>
        <dbReference type="Proteomes" id="UP000664360"/>
    </source>
</evidence>
<evidence type="ECO:0000256" key="1">
    <source>
        <dbReference type="ARBA" id="ARBA00022737"/>
    </source>
</evidence>
<dbReference type="Pfam" id="PF13731">
    <property type="entry name" value="WxL"/>
    <property type="match status" value="1"/>
</dbReference>